<dbReference type="Pfam" id="PF18052">
    <property type="entry name" value="Rx_N"/>
    <property type="match status" value="1"/>
</dbReference>
<evidence type="ECO:0000256" key="1">
    <source>
        <dbReference type="ARBA" id="ARBA00022737"/>
    </source>
</evidence>
<dbReference type="Gene3D" id="1.20.5.4130">
    <property type="match status" value="2"/>
</dbReference>
<comment type="caution">
    <text evidence="7">The sequence shown here is derived from an EMBL/GenBank/DDBJ whole genome shotgun (WGS) entry which is preliminary data.</text>
</comment>
<feature type="domain" description="Disease resistance R13L4/SHOC-2-like LRR" evidence="6">
    <location>
        <begin position="614"/>
        <end position="778"/>
    </location>
</feature>
<evidence type="ECO:0000259" key="6">
    <source>
        <dbReference type="Pfam" id="PF23598"/>
    </source>
</evidence>
<evidence type="ECO:0000256" key="3">
    <source>
        <dbReference type="ARBA" id="ARBA00022821"/>
    </source>
</evidence>
<feature type="domain" description="Disease resistance R13L4/SHOC-2-like LRR" evidence="6">
    <location>
        <begin position="300"/>
        <end position="401"/>
    </location>
</feature>
<keyword evidence="2" id="KW-0547">Nucleotide-binding</keyword>
<evidence type="ECO:0000259" key="4">
    <source>
        <dbReference type="Pfam" id="PF00931"/>
    </source>
</evidence>
<name>A0AAV6IN02_9ERIC</name>
<dbReference type="GO" id="GO:0051707">
    <property type="term" value="P:response to other organism"/>
    <property type="evidence" value="ECO:0007669"/>
    <property type="project" value="UniProtKB-ARBA"/>
</dbReference>
<dbReference type="InterPro" id="IPR041118">
    <property type="entry name" value="Rx_N"/>
</dbReference>
<reference evidence="7" key="1">
    <citation type="submission" date="2020-08" db="EMBL/GenBank/DDBJ databases">
        <title>Plant Genome Project.</title>
        <authorList>
            <person name="Zhang R.-G."/>
        </authorList>
    </citation>
    <scope>NUCLEOTIDE SEQUENCE</scope>
    <source>
        <strain evidence="7">WSP0</strain>
        <tissue evidence="7">Leaf</tissue>
    </source>
</reference>
<dbReference type="PANTHER" id="PTHR19338">
    <property type="entry name" value="TRANSLOCASE OF INNER MITOCHONDRIAL MEMBRANE 13 HOMOLOG"/>
    <property type="match status" value="1"/>
</dbReference>
<dbReference type="GO" id="GO:0006952">
    <property type="term" value="P:defense response"/>
    <property type="evidence" value="ECO:0007669"/>
    <property type="project" value="UniProtKB-KW"/>
</dbReference>
<dbReference type="PANTHER" id="PTHR19338:SF0">
    <property type="entry name" value="MITOCHONDRIAL IMPORT INNER MEMBRANE TRANSLOCASE SUBUNIT TIM13"/>
    <property type="match status" value="1"/>
</dbReference>
<dbReference type="Pfam" id="PF00931">
    <property type="entry name" value="NB-ARC"/>
    <property type="match status" value="2"/>
</dbReference>
<sequence>MAEIAVPAAQFLVEQVLSSLSQLRIKNQEAIQKDMERLNICLRRLGAHLADMDGNEGSEHLKERVKEIREVAYKIEDVLAEFMYNVPHRFHRHRISDKYDELAYAFKFWNPLSSVHELVSKIADVESDINRIMHLDRLNLPSSSTGTFGSKSRHQVAPYIPGYEEFVGFEEHVKALIRQLTDQESRNITISVVGPGGSGKTTIVNNVYESERIKRRFDCRAWVQVSQSFDIEELFWSMLKQFCESRKEPIPLEGTNTHDKLRHYLQGKRERDACSNKKIRRVSIDNGCSILSQSMDLTSVRSAFLFKRGNVSASAIEDILRASKFVRVLDLRDAPLDKFPEAILLLNLLRYLCLRNTKIKEIPNYIKNLSYLETLDLKHTRVTTLPKGIDKLTQIEELLLSDMPVEFTNRLQQTHEDHEMVVDQDINYLLTNYVQDDVEYLRDCQLGRFSTYLADNDGDEGSEQHRKCVKEIRNVANYIEDVLGEFMYHVPHRFHRLEEGSSSGSKSDNQVALYIPAGDEEILGYEKHREALIRQLTDQESRNITISVVGPGGSGKTTIVSKVYKSKRIWRHFDCRARVQVSQSFNNEELFCSMLKEFCESRKDPIPSRGTSTQKLSYLETLDLKQTKVTILPEAILQLRNLRHLLIYWYRVKNYVTWDSVVGVKITQGIRALTNLQELSLIKSDKHHGIVEELGALTQLRKLGLVDLNKEEGKYLCASVEKMEHLSTLDVTSTNKDESLDLDEMQSPPPLLRRLYLKGRLQKFPGWISKLDNLFRIGLKWSRL</sequence>
<dbReference type="SUPFAM" id="SSF52058">
    <property type="entry name" value="L domain-like"/>
    <property type="match status" value="1"/>
</dbReference>
<keyword evidence="3" id="KW-0611">Plant defense</keyword>
<evidence type="ECO:0000313" key="8">
    <source>
        <dbReference type="Proteomes" id="UP000823749"/>
    </source>
</evidence>
<dbReference type="GO" id="GO:0043531">
    <property type="term" value="F:ADP binding"/>
    <property type="evidence" value="ECO:0007669"/>
    <property type="project" value="InterPro"/>
</dbReference>
<evidence type="ECO:0000313" key="7">
    <source>
        <dbReference type="EMBL" id="KAG5530001.1"/>
    </source>
</evidence>
<dbReference type="InterPro" id="IPR027417">
    <property type="entry name" value="P-loop_NTPase"/>
</dbReference>
<organism evidence="7 8">
    <name type="scientific">Rhododendron griersonianum</name>
    <dbReference type="NCBI Taxonomy" id="479676"/>
    <lineage>
        <taxon>Eukaryota</taxon>
        <taxon>Viridiplantae</taxon>
        <taxon>Streptophyta</taxon>
        <taxon>Embryophyta</taxon>
        <taxon>Tracheophyta</taxon>
        <taxon>Spermatophyta</taxon>
        <taxon>Magnoliopsida</taxon>
        <taxon>eudicotyledons</taxon>
        <taxon>Gunneridae</taxon>
        <taxon>Pentapetalae</taxon>
        <taxon>asterids</taxon>
        <taxon>Ericales</taxon>
        <taxon>Ericaceae</taxon>
        <taxon>Ericoideae</taxon>
        <taxon>Rhodoreae</taxon>
        <taxon>Rhododendron</taxon>
    </lineage>
</organism>
<dbReference type="EMBL" id="JACTNZ010000010">
    <property type="protein sequence ID" value="KAG5530001.1"/>
    <property type="molecule type" value="Genomic_DNA"/>
</dbReference>
<feature type="domain" description="Disease resistance N-terminal" evidence="5">
    <location>
        <begin position="11"/>
        <end position="90"/>
    </location>
</feature>
<keyword evidence="1" id="KW-0677">Repeat</keyword>
<dbReference type="Gene3D" id="3.80.10.10">
    <property type="entry name" value="Ribonuclease Inhibitor"/>
    <property type="match status" value="2"/>
</dbReference>
<dbReference type="SUPFAM" id="SSF52540">
    <property type="entry name" value="P-loop containing nucleoside triphosphate hydrolases"/>
    <property type="match status" value="2"/>
</dbReference>
<protein>
    <submittedName>
        <fullName evidence="7">Uncharacterized protein</fullName>
    </submittedName>
</protein>
<proteinExistence type="predicted"/>
<dbReference type="Pfam" id="PF23598">
    <property type="entry name" value="LRR_14"/>
    <property type="match status" value="2"/>
</dbReference>
<dbReference type="AlphaFoldDB" id="A0AAV6IN02"/>
<dbReference type="InterPro" id="IPR055414">
    <property type="entry name" value="LRR_R13L4/SHOC2-like"/>
</dbReference>
<feature type="domain" description="NB-ARC" evidence="4">
    <location>
        <begin position="526"/>
        <end position="604"/>
    </location>
</feature>
<gene>
    <name evidence="7" type="ORF">RHGRI_030387</name>
</gene>
<evidence type="ECO:0000256" key="2">
    <source>
        <dbReference type="ARBA" id="ARBA00022741"/>
    </source>
</evidence>
<dbReference type="Proteomes" id="UP000823749">
    <property type="component" value="Chromosome 10"/>
</dbReference>
<evidence type="ECO:0000259" key="5">
    <source>
        <dbReference type="Pfam" id="PF18052"/>
    </source>
</evidence>
<keyword evidence="8" id="KW-1185">Reference proteome</keyword>
<dbReference type="Gene3D" id="3.40.50.300">
    <property type="entry name" value="P-loop containing nucleotide triphosphate hydrolases"/>
    <property type="match status" value="2"/>
</dbReference>
<feature type="domain" description="NB-ARC" evidence="4">
    <location>
        <begin position="170"/>
        <end position="269"/>
    </location>
</feature>
<dbReference type="InterPro" id="IPR002182">
    <property type="entry name" value="NB-ARC"/>
</dbReference>
<dbReference type="InterPro" id="IPR032675">
    <property type="entry name" value="LRR_dom_sf"/>
</dbReference>
<accession>A0AAV6IN02</accession>